<dbReference type="AlphaFoldDB" id="A0A2A2TKH4"/>
<dbReference type="SUPFAM" id="SSF55729">
    <property type="entry name" value="Acyl-CoA N-acyltransferases (Nat)"/>
    <property type="match status" value="1"/>
</dbReference>
<dbReference type="EMBL" id="NTFS01000088">
    <property type="protein sequence ID" value="PAX56177.1"/>
    <property type="molecule type" value="Genomic_DNA"/>
</dbReference>
<evidence type="ECO:0000259" key="3">
    <source>
        <dbReference type="PROSITE" id="PS51186"/>
    </source>
</evidence>
<dbReference type="Proteomes" id="UP000218238">
    <property type="component" value="Unassembled WGS sequence"/>
</dbReference>
<keyword evidence="5" id="KW-1185">Reference proteome</keyword>
<evidence type="ECO:0000313" key="4">
    <source>
        <dbReference type="EMBL" id="PAX56177.1"/>
    </source>
</evidence>
<comment type="caution">
    <text evidence="4">The sequence shown here is derived from an EMBL/GenBank/DDBJ whole genome shotgun (WGS) entry which is preliminary data.</text>
</comment>
<reference evidence="4 5" key="1">
    <citation type="submission" date="2017-08" db="EMBL/GenBank/DDBJ databases">
        <title>Draft genome sequence of filamentous cyanobacterium Calothrix elsteri CCALA 953.</title>
        <authorList>
            <person name="Gagunashvili A.N."/>
            <person name="Elster J."/>
            <person name="Andresson O.S."/>
        </authorList>
    </citation>
    <scope>NUCLEOTIDE SEQUENCE [LARGE SCALE GENOMIC DNA]</scope>
    <source>
        <strain evidence="4 5">CCALA 953</strain>
    </source>
</reference>
<dbReference type="Gene3D" id="3.40.630.30">
    <property type="match status" value="1"/>
</dbReference>
<accession>A0A2A2TKH4</accession>
<dbReference type="Pfam" id="PF00583">
    <property type="entry name" value="Acetyltransf_1"/>
    <property type="match status" value="1"/>
</dbReference>
<organism evidence="4 5">
    <name type="scientific">Brunnivagina elsteri CCALA 953</name>
    <dbReference type="NCBI Taxonomy" id="987040"/>
    <lineage>
        <taxon>Bacteria</taxon>
        <taxon>Bacillati</taxon>
        <taxon>Cyanobacteriota</taxon>
        <taxon>Cyanophyceae</taxon>
        <taxon>Nostocales</taxon>
        <taxon>Calotrichaceae</taxon>
        <taxon>Brunnivagina</taxon>
    </lineage>
</organism>
<gene>
    <name evidence="4" type="ORF">CK510_10290</name>
</gene>
<dbReference type="PROSITE" id="PS51186">
    <property type="entry name" value="GNAT"/>
    <property type="match status" value="1"/>
</dbReference>
<feature type="domain" description="N-acetyltransferase" evidence="3">
    <location>
        <begin position="3"/>
        <end position="138"/>
    </location>
</feature>
<dbReference type="InterPro" id="IPR016181">
    <property type="entry name" value="Acyl_CoA_acyltransferase"/>
</dbReference>
<protein>
    <submittedName>
        <fullName evidence="4">GNAT family N-acetyltransferase</fullName>
    </submittedName>
</protein>
<name>A0A2A2TKH4_9CYAN</name>
<evidence type="ECO:0000313" key="5">
    <source>
        <dbReference type="Proteomes" id="UP000218238"/>
    </source>
</evidence>
<dbReference type="PANTHER" id="PTHR43420">
    <property type="entry name" value="ACETYLTRANSFERASE"/>
    <property type="match status" value="1"/>
</dbReference>
<sequence length="138" mass="15935">MKRTYQDIFPNQDFSHLSQTVEQYLSNDTPLWWVDFIGKQSEDIYPSPIACLWMGNAIDQITGLRHAHLFLLYVIPEHRRRGVGKALMQYGETWAKARGDKQIGLQVFASNAPALDLYKQLGFQTQSLWMVKGLNCEE</sequence>
<keyword evidence="2" id="KW-0012">Acyltransferase</keyword>
<dbReference type="CDD" id="cd04301">
    <property type="entry name" value="NAT_SF"/>
    <property type="match status" value="1"/>
</dbReference>
<evidence type="ECO:0000256" key="1">
    <source>
        <dbReference type="ARBA" id="ARBA00022679"/>
    </source>
</evidence>
<dbReference type="InterPro" id="IPR000182">
    <property type="entry name" value="GNAT_dom"/>
</dbReference>
<keyword evidence="1 4" id="KW-0808">Transferase</keyword>
<dbReference type="GO" id="GO:0016747">
    <property type="term" value="F:acyltransferase activity, transferring groups other than amino-acyl groups"/>
    <property type="evidence" value="ECO:0007669"/>
    <property type="project" value="InterPro"/>
</dbReference>
<dbReference type="OrthoDB" id="512204at2"/>
<dbReference type="InterPro" id="IPR050680">
    <property type="entry name" value="YpeA/RimI_acetyltransf"/>
</dbReference>
<proteinExistence type="predicted"/>
<evidence type="ECO:0000256" key="2">
    <source>
        <dbReference type="ARBA" id="ARBA00023315"/>
    </source>
</evidence>